<evidence type="ECO:0000313" key="7">
    <source>
        <dbReference type="Proteomes" id="UP000629468"/>
    </source>
</evidence>
<feature type="region of interest" description="Disordered" evidence="4">
    <location>
        <begin position="1438"/>
        <end position="1461"/>
    </location>
</feature>
<keyword evidence="1 3" id="KW-0853">WD repeat</keyword>
<dbReference type="GO" id="GO:0034198">
    <property type="term" value="P:cellular response to amino acid starvation"/>
    <property type="evidence" value="ECO:0007669"/>
    <property type="project" value="TreeGrafter"/>
</dbReference>
<feature type="region of interest" description="Disordered" evidence="4">
    <location>
        <begin position="1166"/>
        <end position="1222"/>
    </location>
</feature>
<feature type="compositionally biased region" description="Basic and acidic residues" evidence="4">
    <location>
        <begin position="583"/>
        <end position="595"/>
    </location>
</feature>
<dbReference type="EMBL" id="JABXXO010000001">
    <property type="protein sequence ID" value="KAF7784863.1"/>
    <property type="molecule type" value="Genomic_DNA"/>
</dbReference>
<dbReference type="Gene3D" id="2.130.10.10">
    <property type="entry name" value="YVTN repeat-like/Quinoprotein amine dehydrogenase"/>
    <property type="match status" value="1"/>
</dbReference>
<dbReference type="CDD" id="cd16488">
    <property type="entry name" value="mRING-H2-C3H3C2_Mio-like"/>
    <property type="match status" value="1"/>
</dbReference>
<dbReference type="InterPro" id="IPR001680">
    <property type="entry name" value="WD40_rpt"/>
</dbReference>
<protein>
    <recommendedName>
        <fullName evidence="5">WDR59/RTC1-like RING zinc finger domain-containing protein</fullName>
    </recommendedName>
</protein>
<feature type="compositionally biased region" description="Polar residues" evidence="4">
    <location>
        <begin position="1204"/>
        <end position="1222"/>
    </location>
</feature>
<dbReference type="PANTHER" id="PTHR46170:SF1">
    <property type="entry name" value="GATOR COMPLEX PROTEIN WDR59"/>
    <property type="match status" value="1"/>
</dbReference>
<keyword evidence="2" id="KW-0677">Repeat</keyword>
<gene>
    <name evidence="6" type="ORF">Agabi119p4_1028</name>
</gene>
<dbReference type="InterPro" id="IPR049567">
    <property type="entry name" value="WDR59-like"/>
</dbReference>
<dbReference type="InterPro" id="IPR049566">
    <property type="entry name" value="WDR59_RTC1-like_RING_Znf"/>
</dbReference>
<dbReference type="Pfam" id="PF00400">
    <property type="entry name" value="WD40"/>
    <property type="match status" value="1"/>
</dbReference>
<dbReference type="InterPro" id="IPR036322">
    <property type="entry name" value="WD40_repeat_dom_sf"/>
</dbReference>
<dbReference type="InterPro" id="IPR019775">
    <property type="entry name" value="WD40_repeat_CS"/>
</dbReference>
<dbReference type="GO" id="GO:0005774">
    <property type="term" value="C:vacuolar membrane"/>
    <property type="evidence" value="ECO:0007669"/>
    <property type="project" value="TreeGrafter"/>
</dbReference>
<dbReference type="GO" id="GO:0035859">
    <property type="term" value="C:Seh1-associated complex"/>
    <property type="evidence" value="ECO:0007669"/>
    <property type="project" value="TreeGrafter"/>
</dbReference>
<organism evidence="6 7">
    <name type="scientific">Agaricus bisporus var. burnettii</name>
    <dbReference type="NCBI Taxonomy" id="192524"/>
    <lineage>
        <taxon>Eukaryota</taxon>
        <taxon>Fungi</taxon>
        <taxon>Dikarya</taxon>
        <taxon>Basidiomycota</taxon>
        <taxon>Agaricomycotina</taxon>
        <taxon>Agaricomycetes</taxon>
        <taxon>Agaricomycetidae</taxon>
        <taxon>Agaricales</taxon>
        <taxon>Agaricineae</taxon>
        <taxon>Agaricaceae</taxon>
        <taxon>Agaricus</taxon>
    </lineage>
</organism>
<feature type="region of interest" description="Disordered" evidence="4">
    <location>
        <begin position="508"/>
        <end position="541"/>
    </location>
</feature>
<feature type="compositionally biased region" description="Low complexity" evidence="4">
    <location>
        <begin position="1441"/>
        <end position="1451"/>
    </location>
</feature>
<dbReference type="Pfam" id="PF17120">
    <property type="entry name" value="zf-RING_16"/>
    <property type="match status" value="1"/>
</dbReference>
<feature type="region of interest" description="Disordered" evidence="4">
    <location>
        <begin position="343"/>
        <end position="379"/>
    </location>
</feature>
<proteinExistence type="predicted"/>
<evidence type="ECO:0000313" key="6">
    <source>
        <dbReference type="EMBL" id="KAF7784863.1"/>
    </source>
</evidence>
<evidence type="ECO:0000256" key="1">
    <source>
        <dbReference type="ARBA" id="ARBA00022574"/>
    </source>
</evidence>
<reference evidence="6 7" key="1">
    <citation type="journal article" name="Sci. Rep.">
        <title>Telomere-to-telomere assembled and centromere annotated genomes of the two main subspecies of the button mushroom Agaricus bisporus reveal especially polymorphic chromosome ends.</title>
        <authorList>
            <person name="Sonnenberg A.S.M."/>
            <person name="Sedaghat-Telgerd N."/>
            <person name="Lavrijssen B."/>
            <person name="Ohm R.A."/>
            <person name="Hendrickx P.M."/>
            <person name="Scholtmeijer K."/>
            <person name="Baars J.J.P."/>
            <person name="van Peer A."/>
        </authorList>
    </citation>
    <scope>NUCLEOTIDE SEQUENCE [LARGE SCALE GENOMIC DNA]</scope>
    <source>
        <strain evidence="6 7">H119_p4</strain>
    </source>
</reference>
<feature type="region of interest" description="Disordered" evidence="4">
    <location>
        <begin position="425"/>
        <end position="468"/>
    </location>
</feature>
<evidence type="ECO:0000256" key="2">
    <source>
        <dbReference type="ARBA" id="ARBA00022737"/>
    </source>
</evidence>
<accession>A0A8H7FC70</accession>
<dbReference type="PROSITE" id="PS50294">
    <property type="entry name" value="WD_REPEATS_REGION"/>
    <property type="match status" value="1"/>
</dbReference>
<dbReference type="GO" id="GO:1904263">
    <property type="term" value="P:positive regulation of TORC1 signaling"/>
    <property type="evidence" value="ECO:0007669"/>
    <property type="project" value="TreeGrafter"/>
</dbReference>
<evidence type="ECO:0000256" key="3">
    <source>
        <dbReference type="PROSITE-ProRule" id="PRU00221"/>
    </source>
</evidence>
<dbReference type="PROSITE" id="PS50082">
    <property type="entry name" value="WD_REPEATS_2"/>
    <property type="match status" value="2"/>
</dbReference>
<feature type="region of interest" description="Disordered" evidence="4">
    <location>
        <begin position="1117"/>
        <end position="1138"/>
    </location>
</feature>
<dbReference type="PROSITE" id="PS00678">
    <property type="entry name" value="WD_REPEATS_1"/>
    <property type="match status" value="2"/>
</dbReference>
<dbReference type="PANTHER" id="PTHR46170">
    <property type="entry name" value="GATOR COMPLEX PROTEIN WDR59"/>
    <property type="match status" value="1"/>
</dbReference>
<dbReference type="InterPro" id="IPR015943">
    <property type="entry name" value="WD40/YVTN_repeat-like_dom_sf"/>
</dbReference>
<feature type="compositionally biased region" description="Polar residues" evidence="4">
    <location>
        <begin position="518"/>
        <end position="528"/>
    </location>
</feature>
<dbReference type="Proteomes" id="UP000629468">
    <property type="component" value="Unassembled WGS sequence"/>
</dbReference>
<dbReference type="SMART" id="SM00320">
    <property type="entry name" value="WD40"/>
    <property type="match status" value="5"/>
</dbReference>
<sequence length="1461" mass="161378">MSAKHAGEPASPEDGSNLRRSLQIDMKGLVGDAVGNMSISPSSRDIVLAARRGLFILDLESPLEVPRFLPQGGTWDVADIQWNPHPQRDHYIVSTSSEKLLIWNLLRVGKSSIEHILKSHYRAVTDINWHTTECDIVASTGIDSWVYAWDLREPSRPIFGLSAFKAGGTQVKWNRRDSNILASSHANGVFIWDRRKGSLPISSIVAHDAKIYGIDWSSNSQNELTTCSLDKTIKTWDINDCVDAEGAFEPKSIIRTTYPVWRALSLPFGQGLLSLPQRGETVLEMYASNDSEMPVEVFAGHTDVVKEFVWRKGGPDEFQLITWSKDRTLRFWPISNETLQNVDHFPEPTRGRSRLSSTRNETISYRNPPECQVTTPSLSNPIGNRAILAEVRAPLPPQRHYQNSNNPVVQPHYGSAARASTLETHMGATSTKSTATPAGTGRVSTSTGISLPRSTTVIPPPPLSLSATKPIAVDRNRNKGLTMSRGNVGGKSVARMDAFTWLSSVKVGGRRGDKEGSSGATSGVESAGNNSTVNSRVNSRVPSEMDLTTHVRSQTAPILQQQQQRAWGGGGGDVDQIGGNESQIERRNLSQDAMRRLPSPSRSRTADDKKEGEGQLLQEEITSVLTKLDSSKIKLEKHDLAKKRTCTLGLHGPWGERSSVFIRITFAFPREYPQAGHPEGTPLIDLERSPLVSLKYRAFMLKRLKAIREHKRPCLEACLRFLLFGDEDSITDGSGRFSIMDGESSDDDDAPTATTDGNNVSGSKKKSKEVTVSLLRNHKNLAEPRTTQGAFGPNGELICFFRAPPRVSKPVLRNIPGAKLLVNELIPRLQLPQTPTPLDLEEEQRYVLKPREQQQQPQIDPSSSRMFSSPALLSEALRHLSMVAVDRSPTPDSKGYTSNKDRYADSKDAIHVTTGLLSLCQYKDRKEFGVGEFQQQQQQQRIPMAQASSSTPNHSTAVVTVRRSMMFASNINWLAGPDKPIAAGYIFQADSLVEVCEVNAMVAKESRRFDHERVWKSLSVLLKSIGPSGKWLNTESESFAKQMFMKIYDDFAKNKDIQMLAMVSVLMLQTPYAETGVYPSPVQPSYLQRPSINVLSSSIRNARSNSTDYFSAVQGLNQQQHPTSPITPAPLAPSLSSSTSSRNSWASIFGAGRQFVQETFHPTLATHADIDRDSISPSSEKPRTSENIAGGSGSFRRRKDSHKTVMSSATTTSQSWTEKTVVPQQMRKSISSGGSTLTVGGGGVSFPSASGHSGGSGKRMLQNLRWTSSNQSGFSAFSAVSEKQFVMFEAPEEDEKPKAVFSNDLIRQMIAHVHVYAELLFRWQMYEKRIELLKIMSKRKIVKEEHKEMHYRLGIVQTCTHCGQSLPQNSIECHTCHVPRTMALCSICRLPVKGLSRNCLQCHHIAHISCWDTLEVPICPTGCGCLCSGYLPNFSSQESNPTRPSTRLTLSPPLPTALILS</sequence>
<feature type="region of interest" description="Disordered" evidence="4">
    <location>
        <begin position="554"/>
        <end position="613"/>
    </location>
</feature>
<feature type="domain" description="WDR59/RTC1-like RING zinc finger" evidence="5">
    <location>
        <begin position="1384"/>
        <end position="1428"/>
    </location>
</feature>
<evidence type="ECO:0000256" key="4">
    <source>
        <dbReference type="SAM" id="MobiDB-lite"/>
    </source>
</evidence>
<evidence type="ECO:0000259" key="5">
    <source>
        <dbReference type="Pfam" id="PF17120"/>
    </source>
</evidence>
<name>A0A8H7FC70_AGABI</name>
<feature type="compositionally biased region" description="Basic and acidic residues" evidence="4">
    <location>
        <begin position="1168"/>
        <end position="1184"/>
    </location>
</feature>
<dbReference type="GO" id="GO:0035591">
    <property type="term" value="F:signaling adaptor activity"/>
    <property type="evidence" value="ECO:0007669"/>
    <property type="project" value="TreeGrafter"/>
</dbReference>
<feature type="compositionally biased region" description="Polar residues" evidence="4">
    <location>
        <begin position="354"/>
        <end position="365"/>
    </location>
</feature>
<feature type="compositionally biased region" description="Low complexity" evidence="4">
    <location>
        <begin position="529"/>
        <end position="541"/>
    </location>
</feature>
<feature type="compositionally biased region" description="Basic and acidic residues" evidence="4">
    <location>
        <begin position="604"/>
        <end position="613"/>
    </location>
</feature>
<feature type="compositionally biased region" description="Polar residues" evidence="4">
    <location>
        <begin position="425"/>
        <end position="457"/>
    </location>
</feature>
<comment type="caution">
    <text evidence="6">The sequence shown here is derived from an EMBL/GenBank/DDBJ whole genome shotgun (WGS) entry which is preliminary data.</text>
</comment>
<feature type="repeat" description="WD" evidence="3">
    <location>
        <begin position="117"/>
        <end position="152"/>
    </location>
</feature>
<feature type="repeat" description="WD" evidence="3">
    <location>
        <begin position="204"/>
        <end position="239"/>
    </location>
</feature>
<feature type="region of interest" description="Disordered" evidence="4">
    <location>
        <begin position="735"/>
        <end position="769"/>
    </location>
</feature>
<dbReference type="SUPFAM" id="SSF50978">
    <property type="entry name" value="WD40 repeat-like"/>
    <property type="match status" value="1"/>
</dbReference>
<feature type="compositionally biased region" description="Low complexity" evidence="4">
    <location>
        <begin position="751"/>
        <end position="762"/>
    </location>
</feature>